<dbReference type="Proteomes" id="UP000198972">
    <property type="component" value="Unassembled WGS sequence"/>
</dbReference>
<feature type="transmembrane region" description="Helical" evidence="1">
    <location>
        <begin position="208"/>
        <end position="226"/>
    </location>
</feature>
<organism evidence="3 4">
    <name type="scientific">Fontibacillus panacisegetis</name>
    <dbReference type="NCBI Taxonomy" id="670482"/>
    <lineage>
        <taxon>Bacteria</taxon>
        <taxon>Bacillati</taxon>
        <taxon>Bacillota</taxon>
        <taxon>Bacilli</taxon>
        <taxon>Bacillales</taxon>
        <taxon>Paenibacillaceae</taxon>
        <taxon>Fontibacillus</taxon>
    </lineage>
</organism>
<dbReference type="InterPro" id="IPR032834">
    <property type="entry name" value="NatK-like_C"/>
</dbReference>
<feature type="transmembrane region" description="Helical" evidence="1">
    <location>
        <begin position="47"/>
        <end position="68"/>
    </location>
</feature>
<dbReference type="AlphaFoldDB" id="A0A1G7IWY8"/>
<feature type="domain" description="Sensor histidine kinase NatK-like C-terminal" evidence="2">
    <location>
        <begin position="339"/>
        <end position="441"/>
    </location>
</feature>
<evidence type="ECO:0000313" key="4">
    <source>
        <dbReference type="Proteomes" id="UP000198972"/>
    </source>
</evidence>
<keyword evidence="1" id="KW-0812">Transmembrane</keyword>
<accession>A0A1G7IWY8</accession>
<proteinExistence type="predicted"/>
<keyword evidence="1" id="KW-0472">Membrane</keyword>
<feature type="transmembrane region" description="Helical" evidence="1">
    <location>
        <begin position="16"/>
        <end position="35"/>
    </location>
</feature>
<protein>
    <submittedName>
        <fullName evidence="3">GHKL domain-containing protein</fullName>
    </submittedName>
</protein>
<dbReference type="OrthoDB" id="9813149at2"/>
<feature type="transmembrane region" description="Helical" evidence="1">
    <location>
        <begin position="74"/>
        <end position="92"/>
    </location>
</feature>
<dbReference type="InterPro" id="IPR036890">
    <property type="entry name" value="HATPase_C_sf"/>
</dbReference>
<sequence length="443" mass="51106">MSGIIYDLLGDYSKQFIIRSASLVEFIFCVFLLTLPFQKKNGFGLKLGIITPFAFPLILLMSVINSLYPQLFSGIMNIFMYLFVLAALYLLYRETISELLLCLCGAVAIQVVVGRLYEILIIVLDKNPYETLSLFKEMVPLRDWALYYLIHFIFCTLLAFLFRRNRVYEHDRANKRLIIIFSLIFILVTVILNSVSRTFEGENNILDFIIRTFAILYALLTLLLRTRILETSKLKQDLLIMDELLYSEKKQFDSMRNEIEIINMKAHDLRQQLANISYKLTNQEVDSLKAAIEVYDTTIKTGSDILDVILYKKQLYCEKNQIRMSCMADGRCLSFISPTHLYSLLSNAIENALEAVQAVSNVNQRMISVSIGKENGVIGIHVTNYFNSDSSFKDQVPQTSKKDKNRHGFGIKSMRHIAKQYNGTLSFHSEEDVFYLHIYFPIS</sequence>
<evidence type="ECO:0000313" key="3">
    <source>
        <dbReference type="EMBL" id="SDF17096.1"/>
    </source>
</evidence>
<evidence type="ECO:0000259" key="2">
    <source>
        <dbReference type="Pfam" id="PF14501"/>
    </source>
</evidence>
<dbReference type="EMBL" id="FNBG01000006">
    <property type="protein sequence ID" value="SDF17096.1"/>
    <property type="molecule type" value="Genomic_DNA"/>
</dbReference>
<dbReference type="Pfam" id="PF14501">
    <property type="entry name" value="HATPase_c_5"/>
    <property type="match status" value="1"/>
</dbReference>
<keyword evidence="1" id="KW-1133">Transmembrane helix</keyword>
<keyword evidence="4" id="KW-1185">Reference proteome</keyword>
<reference evidence="3 4" key="1">
    <citation type="submission" date="2016-10" db="EMBL/GenBank/DDBJ databases">
        <authorList>
            <person name="de Groot N.N."/>
        </authorList>
    </citation>
    <scope>NUCLEOTIDE SEQUENCE [LARGE SCALE GENOMIC DNA]</scope>
    <source>
        <strain evidence="3 4">DSM 28129</strain>
    </source>
</reference>
<dbReference type="STRING" id="670482.SAMN04488542_106166"/>
<dbReference type="CDD" id="cd16935">
    <property type="entry name" value="HATPase_AgrC-ComD-like"/>
    <property type="match status" value="1"/>
</dbReference>
<feature type="transmembrane region" description="Helical" evidence="1">
    <location>
        <begin position="177"/>
        <end position="196"/>
    </location>
</feature>
<name>A0A1G7IWY8_9BACL</name>
<dbReference type="Gene3D" id="3.30.565.10">
    <property type="entry name" value="Histidine kinase-like ATPase, C-terminal domain"/>
    <property type="match status" value="1"/>
</dbReference>
<evidence type="ECO:0000256" key="1">
    <source>
        <dbReference type="SAM" id="Phobius"/>
    </source>
</evidence>
<dbReference type="SUPFAM" id="SSF55874">
    <property type="entry name" value="ATPase domain of HSP90 chaperone/DNA topoisomerase II/histidine kinase"/>
    <property type="match status" value="1"/>
</dbReference>
<gene>
    <name evidence="3" type="ORF">SAMN04488542_106166</name>
</gene>
<dbReference type="RefSeq" id="WP_091228206.1">
    <property type="nucleotide sequence ID" value="NZ_FNBG01000006.1"/>
</dbReference>
<feature type="transmembrane region" description="Helical" evidence="1">
    <location>
        <begin position="99"/>
        <end position="124"/>
    </location>
</feature>
<feature type="transmembrane region" description="Helical" evidence="1">
    <location>
        <begin position="144"/>
        <end position="162"/>
    </location>
</feature>